<evidence type="ECO:0000256" key="2">
    <source>
        <dbReference type="ARBA" id="ARBA00004818"/>
    </source>
</evidence>
<dbReference type="GO" id="GO:0008967">
    <property type="term" value="F:phosphoglycolate phosphatase activity"/>
    <property type="evidence" value="ECO:0007669"/>
    <property type="project" value="UniProtKB-EC"/>
</dbReference>
<dbReference type="PANTHER" id="PTHR43434:SF1">
    <property type="entry name" value="PHOSPHOGLYCOLATE PHOSPHATASE"/>
    <property type="match status" value="1"/>
</dbReference>
<dbReference type="SFLD" id="SFLDG01129">
    <property type="entry name" value="C1.5:_HAD__Beta-PGM__Phosphata"/>
    <property type="match status" value="1"/>
</dbReference>
<accession>A0A381DGX9</accession>
<dbReference type="EC" id="3.1.3.18" evidence="4"/>
<dbReference type="InterPro" id="IPR023198">
    <property type="entry name" value="PGP-like_dom2"/>
</dbReference>
<dbReference type="InterPro" id="IPR041492">
    <property type="entry name" value="HAD_2"/>
</dbReference>
<dbReference type="Pfam" id="PF13419">
    <property type="entry name" value="HAD_2"/>
    <property type="match status" value="1"/>
</dbReference>
<dbReference type="Gene3D" id="1.10.150.240">
    <property type="entry name" value="Putative phosphatase, domain 2"/>
    <property type="match status" value="1"/>
</dbReference>
<dbReference type="SFLD" id="SFLDS00003">
    <property type="entry name" value="Haloacid_Dehalogenase"/>
    <property type="match status" value="1"/>
</dbReference>
<dbReference type="AlphaFoldDB" id="A0A381DGX9"/>
<evidence type="ECO:0000313" key="5">
    <source>
        <dbReference type="EMBL" id="SUX09591.1"/>
    </source>
</evidence>
<evidence type="ECO:0000313" key="6">
    <source>
        <dbReference type="Proteomes" id="UP000254920"/>
    </source>
</evidence>
<keyword evidence="6" id="KW-1185">Reference proteome</keyword>
<dbReference type="InterPro" id="IPR006439">
    <property type="entry name" value="HAD-SF_hydro_IA"/>
</dbReference>
<sequence>MSMNTKTIIFDMDGTIIDSSEAICVTINQTRRNIGLKTDLQKEFILKTINSLDKNMIKEFFKLENPTNKMMQDFQKDFDKNYNIYAKKYECVDEILDFCISKKYFVVLASNAPQDSLKAILEKNKIYDKFNFIIGFSKNTPKKPDPTMLNLAKEKGLNNTAVFIGDSIKDEMAAINANMPYINVSWGFGENSTKFKNAKNSNELIKFIEDI</sequence>
<dbReference type="EMBL" id="UFVD01000001">
    <property type="protein sequence ID" value="SUX09591.1"/>
    <property type="molecule type" value="Genomic_DNA"/>
</dbReference>
<dbReference type="Gene3D" id="3.40.50.1000">
    <property type="entry name" value="HAD superfamily/HAD-like"/>
    <property type="match status" value="1"/>
</dbReference>
<dbReference type="GO" id="GO:0005829">
    <property type="term" value="C:cytosol"/>
    <property type="evidence" value="ECO:0007669"/>
    <property type="project" value="TreeGrafter"/>
</dbReference>
<dbReference type="STRING" id="32024.GCA_000788295_00206"/>
<gene>
    <name evidence="5" type="primary">gph_1</name>
    <name evidence="5" type="ORF">NCTC12475_00104</name>
</gene>
<dbReference type="GO" id="GO:0006281">
    <property type="term" value="P:DNA repair"/>
    <property type="evidence" value="ECO:0007669"/>
    <property type="project" value="TreeGrafter"/>
</dbReference>
<dbReference type="SUPFAM" id="SSF56784">
    <property type="entry name" value="HAD-like"/>
    <property type="match status" value="1"/>
</dbReference>
<proteinExistence type="inferred from homology"/>
<comment type="similarity">
    <text evidence="3">Belongs to the HAD-like hydrolase superfamily. CbbY/CbbZ/Gph/YieH family.</text>
</comment>
<name>A0A381DGX9_9BACT</name>
<comment type="catalytic activity">
    <reaction evidence="1">
        <text>2-phosphoglycolate + H2O = glycolate + phosphate</text>
        <dbReference type="Rhea" id="RHEA:14369"/>
        <dbReference type="ChEBI" id="CHEBI:15377"/>
        <dbReference type="ChEBI" id="CHEBI:29805"/>
        <dbReference type="ChEBI" id="CHEBI:43474"/>
        <dbReference type="ChEBI" id="CHEBI:58033"/>
        <dbReference type="EC" id="3.1.3.18"/>
    </reaction>
</comment>
<dbReference type="PANTHER" id="PTHR43434">
    <property type="entry name" value="PHOSPHOGLYCOLATE PHOSPHATASE"/>
    <property type="match status" value="1"/>
</dbReference>
<evidence type="ECO:0000256" key="4">
    <source>
        <dbReference type="ARBA" id="ARBA00013078"/>
    </source>
</evidence>
<comment type="pathway">
    <text evidence="2">Organic acid metabolism; glycolate biosynthesis; glycolate from 2-phosphoglycolate: step 1/1.</text>
</comment>
<evidence type="ECO:0000256" key="1">
    <source>
        <dbReference type="ARBA" id="ARBA00000830"/>
    </source>
</evidence>
<evidence type="ECO:0000256" key="3">
    <source>
        <dbReference type="ARBA" id="ARBA00006171"/>
    </source>
</evidence>
<reference evidence="5 6" key="1">
    <citation type="submission" date="2018-06" db="EMBL/GenBank/DDBJ databases">
        <authorList>
            <consortium name="Pathogen Informatics"/>
            <person name="Doyle S."/>
        </authorList>
    </citation>
    <scope>NUCLEOTIDE SEQUENCE [LARGE SCALE GENOMIC DNA]</scope>
    <source>
        <strain evidence="5 6">NCTC12475</strain>
    </source>
</reference>
<dbReference type="InterPro" id="IPR050155">
    <property type="entry name" value="HAD-like_hydrolase_sf"/>
</dbReference>
<dbReference type="Proteomes" id="UP000254920">
    <property type="component" value="Unassembled WGS sequence"/>
</dbReference>
<dbReference type="InterPro" id="IPR023214">
    <property type="entry name" value="HAD_sf"/>
</dbReference>
<dbReference type="NCBIfam" id="TIGR01549">
    <property type="entry name" value="HAD-SF-IA-v1"/>
    <property type="match status" value="1"/>
</dbReference>
<protein>
    <recommendedName>
        <fullName evidence="4">phosphoglycolate phosphatase</fullName>
        <ecNumber evidence="4">3.1.3.18</ecNumber>
    </recommendedName>
</protein>
<dbReference type="InterPro" id="IPR036412">
    <property type="entry name" value="HAD-like_sf"/>
</dbReference>
<organism evidence="5 6">
    <name type="scientific">Campylobacter sputorum subsp. sputorum</name>
    <dbReference type="NCBI Taxonomy" id="32024"/>
    <lineage>
        <taxon>Bacteria</taxon>
        <taxon>Pseudomonadati</taxon>
        <taxon>Campylobacterota</taxon>
        <taxon>Epsilonproteobacteria</taxon>
        <taxon>Campylobacterales</taxon>
        <taxon>Campylobacteraceae</taxon>
        <taxon>Campylobacter</taxon>
    </lineage>
</organism>
<keyword evidence="5" id="KW-0378">Hydrolase</keyword>